<dbReference type="SUPFAM" id="SSF53474">
    <property type="entry name" value="alpha/beta-Hydrolases"/>
    <property type="match status" value="1"/>
</dbReference>
<keyword evidence="4" id="KW-0378">Hydrolase</keyword>
<dbReference type="Proteomes" id="UP000886523">
    <property type="component" value="Unassembled WGS sequence"/>
</dbReference>
<feature type="chain" id="PRO_5040230493" description="Dipeptidyl-peptidase V" evidence="7">
    <location>
        <begin position="20"/>
        <end position="758"/>
    </location>
</feature>
<feature type="region of interest" description="Disordered" evidence="6">
    <location>
        <begin position="303"/>
        <end position="327"/>
    </location>
</feature>
<dbReference type="FunFam" id="3.40.50.1820:FF:000028">
    <property type="entry name" value="S9 family peptidase"/>
    <property type="match status" value="1"/>
</dbReference>
<comment type="caution">
    <text evidence="9">The sequence shown here is derived from an EMBL/GenBank/DDBJ whole genome shotgun (WGS) entry which is preliminary data.</text>
</comment>
<evidence type="ECO:0000256" key="3">
    <source>
        <dbReference type="ARBA" id="ARBA00022729"/>
    </source>
</evidence>
<dbReference type="PANTHER" id="PTHR42776:SF13">
    <property type="entry name" value="DIPEPTIDYL-PEPTIDASE 5"/>
    <property type="match status" value="1"/>
</dbReference>
<comment type="similarity">
    <text evidence="1">Belongs to the peptidase S9C family.</text>
</comment>
<feature type="domain" description="Peptidase S9 prolyl oligopeptidase catalytic" evidence="8">
    <location>
        <begin position="544"/>
        <end position="750"/>
    </location>
</feature>
<keyword evidence="2" id="KW-0645">Protease</keyword>
<dbReference type="Gene3D" id="2.120.10.30">
    <property type="entry name" value="TolB, C-terminal domain"/>
    <property type="match status" value="1"/>
</dbReference>
<proteinExistence type="inferred from homology"/>
<dbReference type="SUPFAM" id="SSF82171">
    <property type="entry name" value="DPP6 N-terminal domain-like"/>
    <property type="match status" value="1"/>
</dbReference>
<evidence type="ECO:0000313" key="9">
    <source>
        <dbReference type="EMBL" id="KAF9517271.1"/>
    </source>
</evidence>
<evidence type="ECO:0000256" key="6">
    <source>
        <dbReference type="SAM" id="MobiDB-lite"/>
    </source>
</evidence>
<gene>
    <name evidence="9" type="ORF">BS47DRAFT_1340027</name>
</gene>
<dbReference type="InterPro" id="IPR001375">
    <property type="entry name" value="Peptidase_S9_cat"/>
</dbReference>
<keyword evidence="3 7" id="KW-0732">Signal</keyword>
<protein>
    <recommendedName>
        <fullName evidence="5">Dipeptidyl-peptidase V</fullName>
    </recommendedName>
</protein>
<evidence type="ECO:0000259" key="8">
    <source>
        <dbReference type="Pfam" id="PF00326"/>
    </source>
</evidence>
<dbReference type="InterPro" id="IPR029058">
    <property type="entry name" value="AB_hydrolase_fold"/>
</dbReference>
<dbReference type="GO" id="GO:0004252">
    <property type="term" value="F:serine-type endopeptidase activity"/>
    <property type="evidence" value="ECO:0007669"/>
    <property type="project" value="TreeGrafter"/>
</dbReference>
<name>A0A9P6B415_9AGAM</name>
<dbReference type="EMBL" id="MU128933">
    <property type="protein sequence ID" value="KAF9517271.1"/>
    <property type="molecule type" value="Genomic_DNA"/>
</dbReference>
<evidence type="ECO:0000313" key="10">
    <source>
        <dbReference type="Proteomes" id="UP000886523"/>
    </source>
</evidence>
<dbReference type="InterPro" id="IPR011042">
    <property type="entry name" value="6-blade_b-propeller_TolB-like"/>
</dbReference>
<dbReference type="OrthoDB" id="416344at2759"/>
<dbReference type="AlphaFoldDB" id="A0A9P6B415"/>
<reference evidence="9" key="1">
    <citation type="journal article" date="2020" name="Nat. Commun.">
        <title>Large-scale genome sequencing of mycorrhizal fungi provides insights into the early evolution of symbiotic traits.</title>
        <authorList>
            <person name="Miyauchi S."/>
            <person name="Kiss E."/>
            <person name="Kuo A."/>
            <person name="Drula E."/>
            <person name="Kohler A."/>
            <person name="Sanchez-Garcia M."/>
            <person name="Morin E."/>
            <person name="Andreopoulos B."/>
            <person name="Barry K.W."/>
            <person name="Bonito G."/>
            <person name="Buee M."/>
            <person name="Carver A."/>
            <person name="Chen C."/>
            <person name="Cichocki N."/>
            <person name="Clum A."/>
            <person name="Culley D."/>
            <person name="Crous P.W."/>
            <person name="Fauchery L."/>
            <person name="Girlanda M."/>
            <person name="Hayes R.D."/>
            <person name="Keri Z."/>
            <person name="LaButti K."/>
            <person name="Lipzen A."/>
            <person name="Lombard V."/>
            <person name="Magnuson J."/>
            <person name="Maillard F."/>
            <person name="Murat C."/>
            <person name="Nolan M."/>
            <person name="Ohm R.A."/>
            <person name="Pangilinan J."/>
            <person name="Pereira M.F."/>
            <person name="Perotto S."/>
            <person name="Peter M."/>
            <person name="Pfister S."/>
            <person name="Riley R."/>
            <person name="Sitrit Y."/>
            <person name="Stielow J.B."/>
            <person name="Szollosi G."/>
            <person name="Zifcakova L."/>
            <person name="Stursova M."/>
            <person name="Spatafora J.W."/>
            <person name="Tedersoo L."/>
            <person name="Vaario L.M."/>
            <person name="Yamada A."/>
            <person name="Yan M."/>
            <person name="Wang P."/>
            <person name="Xu J."/>
            <person name="Bruns T."/>
            <person name="Baldrian P."/>
            <person name="Vilgalys R."/>
            <person name="Dunand C."/>
            <person name="Henrissat B."/>
            <person name="Grigoriev I.V."/>
            <person name="Hibbett D."/>
            <person name="Nagy L.G."/>
            <person name="Martin F.M."/>
        </authorList>
    </citation>
    <scope>NUCLEOTIDE SEQUENCE</scope>
    <source>
        <strain evidence="9">UP504</strain>
    </source>
</reference>
<dbReference type="Pfam" id="PF00326">
    <property type="entry name" value="Peptidase_S9"/>
    <property type="match status" value="1"/>
</dbReference>
<organism evidence="9 10">
    <name type="scientific">Hydnum rufescens UP504</name>
    <dbReference type="NCBI Taxonomy" id="1448309"/>
    <lineage>
        <taxon>Eukaryota</taxon>
        <taxon>Fungi</taxon>
        <taxon>Dikarya</taxon>
        <taxon>Basidiomycota</taxon>
        <taxon>Agaricomycotina</taxon>
        <taxon>Agaricomycetes</taxon>
        <taxon>Cantharellales</taxon>
        <taxon>Hydnaceae</taxon>
        <taxon>Hydnum</taxon>
    </lineage>
</organism>
<accession>A0A9P6B415</accession>
<evidence type="ECO:0000256" key="2">
    <source>
        <dbReference type="ARBA" id="ARBA00022670"/>
    </source>
</evidence>
<sequence>MLSKRLFLISLGAFPSVLCYLGSTAQSPLVRERVKTMSSDEFEPKSGANVFSPSDLIQLPRPGSGVANPTGDLAFVQVSQYSFTDNKSVKKIYIVVLNSTEPAFLPLVPDGGDAFWLDSETLGHVHTPTDSGKQEIRAISLKYTPAPTRSLTSRPPVLIGALPSNAAASNFKYLITSRTLVFSSYVYDDEDLTTIKQQDEEWEKRTTTARTFDKLYVRHWDKYVGPKHSSLFTVELGKNEDGWLLGSQYFAPLKGTEHSVPVEPFGGADDFDISDRGIVYTVKDPSVSEATHTRQNVCLDLPSSIEERKRPRPLTSGQQGATRNPVFSPDGTKVAWLELATDGYESDEALITVYDLRTDVRYSLDFRESTRGSLHTTRWDRSPSSIIFSPDGESLFLTAGDQARIKVFVTSLPSTPTPTANSSSIQPLLIAPFPVALTYEHSASGLQPLSPDRLLFTKSSLNGPNNLFVLSGLSHRNEALKVTQVTNFGEDLLKEKNLAPYEDFWFDGADQIKVHGWVVKPGGWTQDDKKATWPVVLLIHGGELFAQQGYFVIAINPTGSTTFGQAFTDAIASDWGGRPFIDLQKGWAYALEQYPEIDADRAVAAGASWGGYAVNWIAGHQEEYGFDFKALVTHDGIFDTRFGGFVTEELFFFMHDFGGSPMDPETIKTAEKFNPANFVNKWHTPHLIIHGSKDYRLPETDGLAAFTALQLRNVRSRFVLFEGENHWVLAPGNSLKWHLEVLGWFDKFVGSRRQPSKD</sequence>
<feature type="signal peptide" evidence="7">
    <location>
        <begin position="1"/>
        <end position="19"/>
    </location>
</feature>
<dbReference type="Gene3D" id="3.40.50.1820">
    <property type="entry name" value="alpha/beta hydrolase"/>
    <property type="match status" value="1"/>
</dbReference>
<evidence type="ECO:0000256" key="4">
    <source>
        <dbReference type="ARBA" id="ARBA00022801"/>
    </source>
</evidence>
<dbReference type="GO" id="GO:0006508">
    <property type="term" value="P:proteolysis"/>
    <property type="evidence" value="ECO:0007669"/>
    <property type="project" value="UniProtKB-KW"/>
</dbReference>
<evidence type="ECO:0000256" key="5">
    <source>
        <dbReference type="ARBA" id="ARBA00032829"/>
    </source>
</evidence>
<dbReference type="PANTHER" id="PTHR42776">
    <property type="entry name" value="SERINE PEPTIDASE S9 FAMILY MEMBER"/>
    <property type="match status" value="1"/>
</dbReference>
<keyword evidence="10" id="KW-1185">Reference proteome</keyword>
<evidence type="ECO:0000256" key="7">
    <source>
        <dbReference type="SAM" id="SignalP"/>
    </source>
</evidence>
<evidence type="ECO:0000256" key="1">
    <source>
        <dbReference type="ARBA" id="ARBA00010040"/>
    </source>
</evidence>